<feature type="region of interest" description="Disordered" evidence="1">
    <location>
        <begin position="1"/>
        <end position="58"/>
    </location>
</feature>
<evidence type="ECO:0000313" key="2">
    <source>
        <dbReference type="EMBL" id="KAK7455067.1"/>
    </source>
</evidence>
<name>A0ABD0J3K2_9CAEN</name>
<reference evidence="2 3" key="1">
    <citation type="journal article" date="2023" name="Sci. Data">
        <title>Genome assembly of the Korean intertidal mud-creeper Batillaria attramentaria.</title>
        <authorList>
            <person name="Patra A.K."/>
            <person name="Ho P.T."/>
            <person name="Jun S."/>
            <person name="Lee S.J."/>
            <person name="Kim Y."/>
            <person name="Won Y.J."/>
        </authorList>
    </citation>
    <scope>NUCLEOTIDE SEQUENCE [LARGE SCALE GENOMIC DNA]</scope>
    <source>
        <strain evidence="2">Wonlab-2016</strain>
    </source>
</reference>
<evidence type="ECO:0000256" key="1">
    <source>
        <dbReference type="SAM" id="MobiDB-lite"/>
    </source>
</evidence>
<dbReference type="Proteomes" id="UP001519460">
    <property type="component" value="Unassembled WGS sequence"/>
</dbReference>
<protein>
    <submittedName>
        <fullName evidence="2">Uncharacterized protein</fullName>
    </submittedName>
</protein>
<feature type="compositionally biased region" description="Gly residues" evidence="1">
    <location>
        <begin position="16"/>
        <end position="25"/>
    </location>
</feature>
<dbReference type="AlphaFoldDB" id="A0ABD0J3K2"/>
<proteinExistence type="predicted"/>
<dbReference type="EMBL" id="JACVVK020000696">
    <property type="protein sequence ID" value="KAK7455067.1"/>
    <property type="molecule type" value="Genomic_DNA"/>
</dbReference>
<keyword evidence="3" id="KW-1185">Reference proteome</keyword>
<comment type="caution">
    <text evidence="2">The sequence shown here is derived from an EMBL/GenBank/DDBJ whole genome shotgun (WGS) entry which is preliminary data.</text>
</comment>
<accession>A0ABD0J3K2</accession>
<feature type="compositionally biased region" description="Low complexity" evidence="1">
    <location>
        <begin position="26"/>
        <end position="35"/>
    </location>
</feature>
<gene>
    <name evidence="2" type="ORF">BaRGS_00039516</name>
</gene>
<organism evidence="2 3">
    <name type="scientific">Batillaria attramentaria</name>
    <dbReference type="NCBI Taxonomy" id="370345"/>
    <lineage>
        <taxon>Eukaryota</taxon>
        <taxon>Metazoa</taxon>
        <taxon>Spiralia</taxon>
        <taxon>Lophotrochozoa</taxon>
        <taxon>Mollusca</taxon>
        <taxon>Gastropoda</taxon>
        <taxon>Caenogastropoda</taxon>
        <taxon>Sorbeoconcha</taxon>
        <taxon>Cerithioidea</taxon>
        <taxon>Batillariidae</taxon>
        <taxon>Batillaria</taxon>
    </lineage>
</organism>
<evidence type="ECO:0000313" key="3">
    <source>
        <dbReference type="Proteomes" id="UP001519460"/>
    </source>
</evidence>
<sequence length="164" mass="18195">MDQPGGDVREQEAEAGDGGDVGGDVGAASSASPEVFPHPDDVPDPVNPEIEEKSGKSECKLRYPHLRKMKDGDRAECTTEAEPENTPDRKYFIIFTVQRPSAGNKMIYRHVSRGIPVGNGIVIEDQKPHQEKGVFVHKVKVKKVFEKDQYFALRPYFLPPTPPP</sequence>